<feature type="chain" id="PRO_5011636051" description="Peptidase propeptide and YPEB domain-containing protein" evidence="1">
    <location>
        <begin position="29"/>
        <end position="82"/>
    </location>
</feature>
<dbReference type="EMBL" id="FOVF01000002">
    <property type="protein sequence ID" value="SFN01913.1"/>
    <property type="molecule type" value="Genomic_DNA"/>
</dbReference>
<gene>
    <name evidence="2" type="ORF">SAMN05216289_102199</name>
</gene>
<evidence type="ECO:0000313" key="2">
    <source>
        <dbReference type="EMBL" id="SFN01913.1"/>
    </source>
</evidence>
<dbReference type="STRING" id="578942.SAMN05216289_102199"/>
<evidence type="ECO:0000313" key="3">
    <source>
        <dbReference type="Proteomes" id="UP000198575"/>
    </source>
</evidence>
<keyword evidence="1" id="KW-0732">Signal</keyword>
<sequence length="82" mass="9150">MIAAKRLKPFPVLAAIMAALLFSSAVTAREISVQEAMAMIQRDTHAKVLSVQTLRIDKRKIYRFKVLTPGGQVRVIEIKADQ</sequence>
<dbReference type="RefSeq" id="WP_092404481.1">
    <property type="nucleotide sequence ID" value="NZ_FOVF01000002.1"/>
</dbReference>
<feature type="signal peptide" evidence="1">
    <location>
        <begin position="1"/>
        <end position="28"/>
    </location>
</feature>
<reference evidence="2 3" key="1">
    <citation type="submission" date="2016-10" db="EMBL/GenBank/DDBJ databases">
        <authorList>
            <person name="de Groot N.N."/>
        </authorList>
    </citation>
    <scope>NUCLEOTIDE SEQUENCE [LARGE SCALE GENOMIC DNA]</scope>
    <source>
        <strain evidence="2 3">CGMCC 1.7659</strain>
    </source>
</reference>
<evidence type="ECO:0000256" key="1">
    <source>
        <dbReference type="SAM" id="SignalP"/>
    </source>
</evidence>
<dbReference type="OrthoDB" id="5772157at2"/>
<proteinExistence type="predicted"/>
<evidence type="ECO:0008006" key="4">
    <source>
        <dbReference type="Google" id="ProtNLM"/>
    </source>
</evidence>
<accession>A0A1I4VL90</accession>
<protein>
    <recommendedName>
        <fullName evidence="4">Peptidase propeptide and YPEB domain-containing protein</fullName>
    </recommendedName>
</protein>
<keyword evidence="3" id="KW-1185">Reference proteome</keyword>
<organism evidence="2 3">
    <name type="scientific">Dokdonella immobilis</name>
    <dbReference type="NCBI Taxonomy" id="578942"/>
    <lineage>
        <taxon>Bacteria</taxon>
        <taxon>Pseudomonadati</taxon>
        <taxon>Pseudomonadota</taxon>
        <taxon>Gammaproteobacteria</taxon>
        <taxon>Lysobacterales</taxon>
        <taxon>Rhodanobacteraceae</taxon>
        <taxon>Dokdonella</taxon>
    </lineage>
</organism>
<dbReference type="Proteomes" id="UP000198575">
    <property type="component" value="Unassembled WGS sequence"/>
</dbReference>
<name>A0A1I4VL90_9GAMM</name>
<dbReference type="AlphaFoldDB" id="A0A1I4VL90"/>